<dbReference type="Pfam" id="PF18052">
    <property type="entry name" value="Rx_N"/>
    <property type="match status" value="1"/>
</dbReference>
<protein>
    <submittedName>
        <fullName evidence="11">Uncharacterized protein</fullName>
    </submittedName>
</protein>
<evidence type="ECO:0000256" key="2">
    <source>
        <dbReference type="ARBA" id="ARBA00022614"/>
    </source>
</evidence>
<dbReference type="PANTHER" id="PTHR36766">
    <property type="entry name" value="PLANT BROAD-SPECTRUM MILDEW RESISTANCE PROTEIN RPW8"/>
    <property type="match status" value="1"/>
</dbReference>
<keyword evidence="4" id="KW-0547">Nucleotide-binding</keyword>
<dbReference type="Gene3D" id="3.40.50.300">
    <property type="entry name" value="P-loop containing nucleotide triphosphate hydrolases"/>
    <property type="match status" value="1"/>
</dbReference>
<sequence length="1202" mass="136154">MAGWVASIVRELGNWVGAAAVQKLVDMGIESNLSKRMQPVDSEAALKRVEMALPQIRAVMGVAEALKMKDPSTREWVQQFRDAVDAADDVLDELEYKKLENEVHNRGNQEGGSFSSSKKRKTCAMPISADILERLEKAVAMLDEATVDVEKLCQRAEKLGIRSLPQSQLLEVRTNLTRETTSSLLESQVFGRDIEKAQIIDWLTRETEAPLSSFSIVGVGGLGKTTLAQSVYQELSGSGYFEKTIWVCVSTEFSVKVITANILGEGYNGDTPLEVLQQRLGKIIHSKKIFLILDDVWEDKKRRDWEQLIAPLRFAQQGSKILFTTRQKSVADLLASVISTKHEALALRDLEEQQIRLIFNNYAFHSSNPDAYGDLQTIGDQIIKKLHGNPLAARVIGSLFMDSHDPNYWRRILNHDSLVNLEQANEVMEVLKLSYYNLPADLQVCFRFCSIFPKDHWFDKEELIKMWMASSFLRQKSREQKRPEDIGEDYFDILLRKSFFEVSKIDEGYYVMHDLIHELATNVSEGECCRVGLGHNDKSLYIPCTVRHVSVHESEIQKISHLENIRSLVITTCEQQDETDPKFFVLPNNLVKKSLRLLKIEAYRCCKLQEELSYSVHLRYLSIGPPRYQLEFQHIIHAPIDKLYHLLVLDVRGSEDSRIETTGMANLVNLRYMRLPDQIMKTVSGVHRMTSLQELTFFVGRESGHGINELRTLNNLRLLTIENVENIRDPVEARSAKLLAMKNLRSLKLICTSDETNLDNPEEIFDNLQPCQNLMELKIKNYKGQRFPMWMRGDVSLVNLSTLVLFGCPHLKSQPSFSQIPHLKILQILSCPNINILPDMPLSLTDFIVEDVGLSALPKFSTVHDSTELSQTSSLRYVHIKKCPNLIMLHGFLQQCTVDLHGLKELSIERCENLAQIPMDAFRTCVSLETLNISDCPKLTSLPRIPLSLIRFGIYGIGVSALPDNIEFRAENLVQIPKGAFSKLMSLDILTIQDCPKLMAVDNPNNLLPSKLKYLEMGNCGELDVPLLESSSGLTTLTHLVIHNSANITHIPSAENVFGSLSKLEIKRCPKLIELSLMRQAHNVDQGRNVASLKIKELDIDQLSLLSIDPLRSLRSVSVLSVYQCSSIDAWSEQWLLQNSSTLRVLEIHKASTLRSLPATMSRLTALEYLWIYCADLLVELPDLPASLKYWKIKSSDGADKF</sequence>
<evidence type="ECO:0000259" key="10">
    <source>
        <dbReference type="Pfam" id="PF25019"/>
    </source>
</evidence>
<dbReference type="InterPro" id="IPR032675">
    <property type="entry name" value="LRR_dom_sf"/>
</dbReference>
<dbReference type="GO" id="GO:0051707">
    <property type="term" value="P:response to other organism"/>
    <property type="evidence" value="ECO:0007669"/>
    <property type="project" value="UniProtKB-ARBA"/>
</dbReference>
<comment type="similarity">
    <text evidence="1">Belongs to the disease resistance NB-LRR family.</text>
</comment>
<dbReference type="GO" id="GO:0005524">
    <property type="term" value="F:ATP binding"/>
    <property type="evidence" value="ECO:0007669"/>
    <property type="project" value="UniProtKB-KW"/>
</dbReference>
<dbReference type="Gene3D" id="1.20.5.4130">
    <property type="match status" value="1"/>
</dbReference>
<evidence type="ECO:0000256" key="4">
    <source>
        <dbReference type="ARBA" id="ARBA00022741"/>
    </source>
</evidence>
<evidence type="ECO:0000259" key="7">
    <source>
        <dbReference type="Pfam" id="PF00931"/>
    </source>
</evidence>
<dbReference type="OrthoDB" id="675184at2759"/>
<keyword evidence="5" id="KW-0611">Plant defense</keyword>
<keyword evidence="6" id="KW-0067">ATP-binding</keyword>
<dbReference type="SUPFAM" id="SSF52058">
    <property type="entry name" value="L domain-like"/>
    <property type="match status" value="2"/>
</dbReference>
<comment type="caution">
    <text evidence="11">The sequence shown here is derived from an EMBL/GenBank/DDBJ whole genome shotgun (WGS) entry which is preliminary data.</text>
</comment>
<evidence type="ECO:0000256" key="3">
    <source>
        <dbReference type="ARBA" id="ARBA00022737"/>
    </source>
</evidence>
<feature type="domain" description="R13L1/DRL21-like LRR repeat region" evidence="10">
    <location>
        <begin position="707"/>
        <end position="830"/>
    </location>
</feature>
<reference evidence="11" key="1">
    <citation type="journal article" date="2022" name="Cell">
        <title>Repeat-based holocentromeres influence genome architecture and karyotype evolution.</title>
        <authorList>
            <person name="Hofstatter P.G."/>
            <person name="Thangavel G."/>
            <person name="Lux T."/>
            <person name="Neumann P."/>
            <person name="Vondrak T."/>
            <person name="Novak P."/>
            <person name="Zhang M."/>
            <person name="Costa L."/>
            <person name="Castellani M."/>
            <person name="Scott A."/>
            <person name="Toegelov H."/>
            <person name="Fuchs J."/>
            <person name="Mata-Sucre Y."/>
            <person name="Dias Y."/>
            <person name="Vanzela A.L.L."/>
            <person name="Huettel B."/>
            <person name="Almeida C.C.S."/>
            <person name="Simkova H."/>
            <person name="Souza G."/>
            <person name="Pedrosa-Harand A."/>
            <person name="Macas J."/>
            <person name="Mayer K.F.X."/>
            <person name="Houben A."/>
            <person name="Marques A."/>
        </authorList>
    </citation>
    <scope>NUCLEOTIDE SEQUENCE</scope>
    <source>
        <strain evidence="11">RhyBre1mFocal</strain>
    </source>
</reference>
<dbReference type="InterPro" id="IPR036388">
    <property type="entry name" value="WH-like_DNA-bd_sf"/>
</dbReference>
<gene>
    <name evidence="11" type="ORF">LUZ63_012878</name>
</gene>
<feature type="domain" description="Disease resistance N-terminal" evidence="8">
    <location>
        <begin position="42"/>
        <end position="109"/>
    </location>
</feature>
<dbReference type="InterPro" id="IPR002182">
    <property type="entry name" value="NB-ARC"/>
</dbReference>
<dbReference type="Pfam" id="PF23559">
    <property type="entry name" value="WHD_DRP"/>
    <property type="match status" value="1"/>
</dbReference>
<dbReference type="Proteomes" id="UP001151287">
    <property type="component" value="Unassembled WGS sequence"/>
</dbReference>
<dbReference type="InterPro" id="IPR058922">
    <property type="entry name" value="WHD_DRP"/>
</dbReference>
<name>A0A9Q0HK51_9POAL</name>
<dbReference type="PRINTS" id="PR00364">
    <property type="entry name" value="DISEASERSIST"/>
</dbReference>
<dbReference type="EMBL" id="JAMQYH010000004">
    <property type="protein sequence ID" value="KAJ1688723.1"/>
    <property type="molecule type" value="Genomic_DNA"/>
</dbReference>
<dbReference type="GO" id="GO:0006952">
    <property type="term" value="P:defense response"/>
    <property type="evidence" value="ECO:0007669"/>
    <property type="project" value="UniProtKB-KW"/>
</dbReference>
<evidence type="ECO:0000256" key="6">
    <source>
        <dbReference type="ARBA" id="ARBA00022840"/>
    </source>
</evidence>
<dbReference type="InterPro" id="IPR056789">
    <property type="entry name" value="LRR_R13L1-DRL21"/>
</dbReference>
<keyword evidence="3" id="KW-0677">Repeat</keyword>
<dbReference type="Gene3D" id="1.10.10.10">
    <property type="entry name" value="Winged helix-like DNA-binding domain superfamily/Winged helix DNA-binding domain"/>
    <property type="match status" value="1"/>
</dbReference>
<feature type="domain" description="Disease resistance protein winged helix" evidence="9">
    <location>
        <begin position="451"/>
        <end position="520"/>
    </location>
</feature>
<evidence type="ECO:0000313" key="12">
    <source>
        <dbReference type="Proteomes" id="UP001151287"/>
    </source>
</evidence>
<dbReference type="InterPro" id="IPR041118">
    <property type="entry name" value="Rx_N"/>
</dbReference>
<dbReference type="AlphaFoldDB" id="A0A9Q0HK51"/>
<evidence type="ECO:0000259" key="8">
    <source>
        <dbReference type="Pfam" id="PF18052"/>
    </source>
</evidence>
<dbReference type="Gene3D" id="3.80.10.10">
    <property type="entry name" value="Ribonuclease Inhibitor"/>
    <property type="match status" value="4"/>
</dbReference>
<feature type="domain" description="NB-ARC" evidence="7">
    <location>
        <begin position="196"/>
        <end position="366"/>
    </location>
</feature>
<dbReference type="Pfam" id="PF25019">
    <property type="entry name" value="LRR_R13L1-DRL21"/>
    <property type="match status" value="1"/>
</dbReference>
<evidence type="ECO:0000256" key="5">
    <source>
        <dbReference type="ARBA" id="ARBA00022821"/>
    </source>
</evidence>
<evidence type="ECO:0000313" key="11">
    <source>
        <dbReference type="EMBL" id="KAJ1688723.1"/>
    </source>
</evidence>
<evidence type="ECO:0000259" key="9">
    <source>
        <dbReference type="Pfam" id="PF23559"/>
    </source>
</evidence>
<accession>A0A9Q0HK51</accession>
<dbReference type="PANTHER" id="PTHR36766:SF40">
    <property type="entry name" value="DISEASE RESISTANCE PROTEIN RGA3"/>
    <property type="match status" value="1"/>
</dbReference>
<dbReference type="InterPro" id="IPR027417">
    <property type="entry name" value="P-loop_NTPase"/>
</dbReference>
<dbReference type="Pfam" id="PF00931">
    <property type="entry name" value="NB-ARC"/>
    <property type="match status" value="1"/>
</dbReference>
<organism evidence="11 12">
    <name type="scientific">Rhynchospora breviuscula</name>
    <dbReference type="NCBI Taxonomy" id="2022672"/>
    <lineage>
        <taxon>Eukaryota</taxon>
        <taxon>Viridiplantae</taxon>
        <taxon>Streptophyta</taxon>
        <taxon>Embryophyta</taxon>
        <taxon>Tracheophyta</taxon>
        <taxon>Spermatophyta</taxon>
        <taxon>Magnoliopsida</taxon>
        <taxon>Liliopsida</taxon>
        <taxon>Poales</taxon>
        <taxon>Cyperaceae</taxon>
        <taxon>Cyperoideae</taxon>
        <taxon>Rhynchosporeae</taxon>
        <taxon>Rhynchospora</taxon>
    </lineage>
</organism>
<evidence type="ECO:0000256" key="1">
    <source>
        <dbReference type="ARBA" id="ARBA00008894"/>
    </source>
</evidence>
<proteinExistence type="inferred from homology"/>
<keyword evidence="2" id="KW-0433">Leucine-rich repeat</keyword>
<dbReference type="GO" id="GO:0043531">
    <property type="term" value="F:ADP binding"/>
    <property type="evidence" value="ECO:0007669"/>
    <property type="project" value="InterPro"/>
</dbReference>
<keyword evidence="12" id="KW-1185">Reference proteome</keyword>
<dbReference type="SUPFAM" id="SSF52540">
    <property type="entry name" value="P-loop containing nucleoside triphosphate hydrolases"/>
    <property type="match status" value="1"/>
</dbReference>